<protein>
    <submittedName>
        <fullName evidence="2">Uncharacterized protein</fullName>
    </submittedName>
</protein>
<keyword evidence="1" id="KW-1133">Transmembrane helix</keyword>
<organism evidence="2 4">
    <name type="scientific">Araneus ventricosus</name>
    <name type="common">Orbweaver spider</name>
    <name type="synonym">Epeira ventricosa</name>
    <dbReference type="NCBI Taxonomy" id="182803"/>
    <lineage>
        <taxon>Eukaryota</taxon>
        <taxon>Metazoa</taxon>
        <taxon>Ecdysozoa</taxon>
        <taxon>Arthropoda</taxon>
        <taxon>Chelicerata</taxon>
        <taxon>Arachnida</taxon>
        <taxon>Araneae</taxon>
        <taxon>Araneomorphae</taxon>
        <taxon>Entelegynae</taxon>
        <taxon>Araneoidea</taxon>
        <taxon>Araneidae</taxon>
        <taxon>Araneus</taxon>
    </lineage>
</organism>
<evidence type="ECO:0000313" key="4">
    <source>
        <dbReference type="Proteomes" id="UP000499080"/>
    </source>
</evidence>
<accession>A0A4Y2GLH1</accession>
<comment type="caution">
    <text evidence="2">The sequence shown here is derived from an EMBL/GenBank/DDBJ whole genome shotgun (WGS) entry which is preliminary data.</text>
</comment>
<sequence>MGLDFVPASGGGMGPELPHKTLESQFRFSLITANVAFFIIEVVWVQIVINVNVMKLKL</sequence>
<gene>
    <name evidence="3" type="ORF">AVEN_185629_1</name>
    <name evidence="2" type="ORF">AVEN_241319_1</name>
</gene>
<evidence type="ECO:0000313" key="2">
    <source>
        <dbReference type="EMBL" id="GBM54027.1"/>
    </source>
</evidence>
<keyword evidence="1" id="KW-0812">Transmembrane</keyword>
<proteinExistence type="predicted"/>
<keyword evidence="1" id="KW-0472">Membrane</keyword>
<dbReference type="EMBL" id="BGPR01099844">
    <property type="protein sequence ID" value="GBM54050.1"/>
    <property type="molecule type" value="Genomic_DNA"/>
</dbReference>
<feature type="transmembrane region" description="Helical" evidence="1">
    <location>
        <begin position="28"/>
        <end position="49"/>
    </location>
</feature>
<name>A0A4Y2GLH1_ARAVE</name>
<dbReference type="Proteomes" id="UP000499080">
    <property type="component" value="Unassembled WGS sequence"/>
</dbReference>
<evidence type="ECO:0000256" key="1">
    <source>
        <dbReference type="SAM" id="Phobius"/>
    </source>
</evidence>
<dbReference type="AlphaFoldDB" id="A0A4Y2GLH1"/>
<dbReference type="EMBL" id="BGPR01099836">
    <property type="protein sequence ID" value="GBM54027.1"/>
    <property type="molecule type" value="Genomic_DNA"/>
</dbReference>
<evidence type="ECO:0000313" key="3">
    <source>
        <dbReference type="EMBL" id="GBM54050.1"/>
    </source>
</evidence>
<reference evidence="2 4" key="1">
    <citation type="journal article" date="2019" name="Sci. Rep.">
        <title>Orb-weaving spider Araneus ventricosus genome elucidates the spidroin gene catalogue.</title>
        <authorList>
            <person name="Kono N."/>
            <person name="Nakamura H."/>
            <person name="Ohtoshi R."/>
            <person name="Moran D.A.P."/>
            <person name="Shinohara A."/>
            <person name="Yoshida Y."/>
            <person name="Fujiwara M."/>
            <person name="Mori M."/>
            <person name="Tomita M."/>
            <person name="Arakawa K."/>
        </authorList>
    </citation>
    <scope>NUCLEOTIDE SEQUENCE [LARGE SCALE GENOMIC DNA]</scope>
</reference>
<keyword evidence="4" id="KW-1185">Reference proteome</keyword>
<feature type="non-terminal residue" evidence="2">
    <location>
        <position position="58"/>
    </location>
</feature>